<accession>A0A409YM56</accession>
<evidence type="ECO:0000313" key="2">
    <source>
        <dbReference type="Proteomes" id="UP000284842"/>
    </source>
</evidence>
<organism evidence="1 2">
    <name type="scientific">Panaeolus cyanescens</name>
    <dbReference type="NCBI Taxonomy" id="181874"/>
    <lineage>
        <taxon>Eukaryota</taxon>
        <taxon>Fungi</taxon>
        <taxon>Dikarya</taxon>
        <taxon>Basidiomycota</taxon>
        <taxon>Agaricomycotina</taxon>
        <taxon>Agaricomycetes</taxon>
        <taxon>Agaricomycetidae</taxon>
        <taxon>Agaricales</taxon>
        <taxon>Agaricineae</taxon>
        <taxon>Galeropsidaceae</taxon>
        <taxon>Panaeolus</taxon>
    </lineage>
</organism>
<dbReference type="OrthoDB" id="10592573at2759"/>
<name>A0A409YM56_9AGAR</name>
<dbReference type="Proteomes" id="UP000284842">
    <property type="component" value="Unassembled WGS sequence"/>
</dbReference>
<sequence>MISSSGVFSKELYRRIIDHILDNSTYQPQREFDECLPSRPASTTMISCSQVCRFFSRLCRKHMFKEVSIVFNIHGVGRLRLLREILDARPVIASYVRTLKVDCTRWFSNVLSSGVLVLVEFLRVLTRFNNLEYFSGGLSPQDLAIKNGDLTNGTYLDFRDDLIELLIASQVKLRSLHLACLTPDTPLPQIFACRSLRQLKVFSKGRVLFPILSLPNSNLTYLEIETDTFYLHTLLFLPKLVVLKISADQSICPWPIERPVYRSPSLDLNFMRLKFESTESTLLLLRFFLGEAYTKNHSAFEALERLDVVLKDKQAIHDILLLTRGMSSLRWLDISAPDPSITVGNLRFELLGLVHHLPHLTNLAFTFKDKTNSETGLEGAFIVDLWSFFVSIFKSNILEVFSIDVTIITPKPGVPMISEAWKKAVRLLASYSAFPKLMTVDFNLSVSASDVTWDYQESRGVLSELERFAEDVFQPLNLRLGDGFSCTTSVIRF</sequence>
<protein>
    <submittedName>
        <fullName evidence="1">Uncharacterized protein</fullName>
    </submittedName>
</protein>
<dbReference type="AlphaFoldDB" id="A0A409YM56"/>
<dbReference type="InParanoid" id="A0A409YM56"/>
<proteinExistence type="predicted"/>
<keyword evidence="2" id="KW-1185">Reference proteome</keyword>
<reference evidence="1 2" key="1">
    <citation type="journal article" date="2018" name="Evol. Lett.">
        <title>Horizontal gene cluster transfer increased hallucinogenic mushroom diversity.</title>
        <authorList>
            <person name="Reynolds H.T."/>
            <person name="Vijayakumar V."/>
            <person name="Gluck-Thaler E."/>
            <person name="Korotkin H.B."/>
            <person name="Matheny P.B."/>
            <person name="Slot J.C."/>
        </authorList>
    </citation>
    <scope>NUCLEOTIDE SEQUENCE [LARGE SCALE GENOMIC DNA]</scope>
    <source>
        <strain evidence="1 2">2629</strain>
    </source>
</reference>
<gene>
    <name evidence="1" type="ORF">CVT24_010681</name>
</gene>
<evidence type="ECO:0000313" key="1">
    <source>
        <dbReference type="EMBL" id="PPR04108.1"/>
    </source>
</evidence>
<dbReference type="EMBL" id="NHTK01000994">
    <property type="protein sequence ID" value="PPR04108.1"/>
    <property type="molecule type" value="Genomic_DNA"/>
</dbReference>
<comment type="caution">
    <text evidence="1">The sequence shown here is derived from an EMBL/GenBank/DDBJ whole genome shotgun (WGS) entry which is preliminary data.</text>
</comment>